<dbReference type="Proteomes" id="UP000000437">
    <property type="component" value="Chromosome 14"/>
</dbReference>
<sequence length="407" mass="46809">MRGCVGKKQAMFHIVEFLETQEVEVVPALWVTDEICQWPAHYKADELVKAVRSQEQPGVTWDAFRVQILYTAANYKHACLKLPEAEAYTDLQTAEEDKDDYPKKKRKRLPNIHFESDSEEEVPVKQKITLPPAPKIKTQNFDKQSAVRRKVQRPEPQKQKTSLDLRRSLTSPKPRQSPEPWQSVRSPEHRQSTSPEPRCSVTSPQPLELHESQRQSGTTISNSLSSLLHKLLTNQEIIMEQLKMIQMNLQNTGQPVQGQDSLKRVVLPLKDVAALLALEKRLREEEDLKNKMITTFSVIGGVDIKDSVWRIMKHCFTNTLAKQLNWRGINGKTAFHGLHMKDVITGTVRNNRLTAAATDQEVEFYIKRWLQLASDRDGGRREREERRRSLQKNCLQDGTDGPSQEEH</sequence>
<evidence type="ECO:0000313" key="1">
    <source>
        <dbReference type="Proteomes" id="UP000000437"/>
    </source>
</evidence>
<gene>
    <name evidence="2" type="primary">LOC100005318</name>
</gene>
<dbReference type="RefSeq" id="XP_073778634.1">
    <property type="nucleotide sequence ID" value="XM_073922533.1"/>
</dbReference>
<accession>A0AC58H9G8</accession>
<organism evidence="1 2">
    <name type="scientific">Danio rerio</name>
    <name type="common">Zebrafish</name>
    <name type="synonym">Brachydanio rerio</name>
    <dbReference type="NCBI Taxonomy" id="7955"/>
    <lineage>
        <taxon>Eukaryota</taxon>
        <taxon>Metazoa</taxon>
        <taxon>Chordata</taxon>
        <taxon>Craniata</taxon>
        <taxon>Vertebrata</taxon>
        <taxon>Euteleostomi</taxon>
        <taxon>Actinopterygii</taxon>
        <taxon>Neopterygii</taxon>
        <taxon>Teleostei</taxon>
        <taxon>Ostariophysi</taxon>
        <taxon>Cypriniformes</taxon>
        <taxon>Danionidae</taxon>
        <taxon>Danioninae</taxon>
        <taxon>Danio</taxon>
    </lineage>
</organism>
<reference evidence="2" key="1">
    <citation type="submission" date="2025-08" db="UniProtKB">
        <authorList>
            <consortium name="RefSeq"/>
        </authorList>
    </citation>
    <scope>IDENTIFICATION</scope>
    <source>
        <strain evidence="2">Tuebingen</strain>
        <tissue evidence="2">Fibroblasts and whole tissue</tissue>
    </source>
</reference>
<protein>
    <submittedName>
        <fullName evidence="2">Uncharacterized protein isoform X1</fullName>
    </submittedName>
</protein>
<name>A0AC58H9G8_DANRE</name>
<proteinExistence type="predicted"/>
<keyword evidence="1" id="KW-1185">Reference proteome</keyword>
<evidence type="ECO:0000313" key="2">
    <source>
        <dbReference type="RefSeq" id="XP_073778634.1"/>
    </source>
</evidence>